<comment type="caution">
    <text evidence="1">The sequence shown here is derived from an EMBL/GenBank/DDBJ whole genome shotgun (WGS) entry which is preliminary data.</text>
</comment>
<name>A0ABT7BX27_9CYAN</name>
<dbReference type="Proteomes" id="UP001232992">
    <property type="component" value="Unassembled WGS sequence"/>
</dbReference>
<keyword evidence="2" id="KW-1185">Reference proteome</keyword>
<protein>
    <submittedName>
        <fullName evidence="1">Uncharacterized protein</fullName>
    </submittedName>
</protein>
<evidence type="ECO:0000313" key="1">
    <source>
        <dbReference type="EMBL" id="MDJ1183747.1"/>
    </source>
</evidence>
<evidence type="ECO:0000313" key="2">
    <source>
        <dbReference type="Proteomes" id="UP001232992"/>
    </source>
</evidence>
<sequence>MPIAAIAIDSSSLANHPEIDTTKVSTYSNPLFWKASHSVGWQQVVHNVRQLFSIVPHSDEKS</sequence>
<proteinExistence type="predicted"/>
<gene>
    <name evidence="1" type="ORF">PMH09_11165</name>
</gene>
<accession>A0ABT7BX27</accession>
<reference evidence="1 2" key="1">
    <citation type="submission" date="2023-01" db="EMBL/GenBank/DDBJ databases">
        <title>Novel diversity within Roseofilum (Cyanobacteria; Desertifilaceae) from marine benthic mats with descriptions of four novel species.</title>
        <authorList>
            <person name="Wang Y."/>
            <person name="Berthold D.E."/>
            <person name="Hu J."/>
            <person name="Lefler F.W."/>
            <person name="Laughinghouse H.D. IV."/>
        </authorList>
    </citation>
    <scope>NUCLEOTIDE SEQUENCE [LARGE SCALE GENOMIC DNA]</scope>
    <source>
        <strain evidence="1 2">BLCC-M143</strain>
    </source>
</reference>
<organism evidence="1 2">
    <name type="scientific">Roseofilum casamattae BLCC-M143</name>
    <dbReference type="NCBI Taxonomy" id="3022442"/>
    <lineage>
        <taxon>Bacteria</taxon>
        <taxon>Bacillati</taxon>
        <taxon>Cyanobacteriota</taxon>
        <taxon>Cyanophyceae</taxon>
        <taxon>Desertifilales</taxon>
        <taxon>Desertifilaceae</taxon>
        <taxon>Roseofilum</taxon>
        <taxon>Roseofilum casamattae</taxon>
    </lineage>
</organism>
<dbReference type="RefSeq" id="WP_283758399.1">
    <property type="nucleotide sequence ID" value="NZ_JAQOSQ010000009.1"/>
</dbReference>
<dbReference type="EMBL" id="JAQOSQ010000009">
    <property type="protein sequence ID" value="MDJ1183747.1"/>
    <property type="molecule type" value="Genomic_DNA"/>
</dbReference>